<name>A0A386ZI23_9NOCA</name>
<dbReference type="AlphaFoldDB" id="A0A386ZI23"/>
<evidence type="ECO:0000313" key="2">
    <source>
        <dbReference type="Proteomes" id="UP000267164"/>
    </source>
</evidence>
<evidence type="ECO:0000313" key="1">
    <source>
        <dbReference type="EMBL" id="AYF76853.1"/>
    </source>
</evidence>
<protein>
    <submittedName>
        <fullName evidence="1">Uncharacterized protein</fullName>
    </submittedName>
</protein>
<accession>A0A386ZI23</accession>
<gene>
    <name evidence="1" type="ORF">D7D52_27005</name>
</gene>
<proteinExistence type="predicted"/>
<dbReference type="EMBL" id="CP032568">
    <property type="protein sequence ID" value="AYF76853.1"/>
    <property type="molecule type" value="Genomic_DNA"/>
</dbReference>
<reference evidence="1 2" key="1">
    <citation type="submission" date="2018-09" db="EMBL/GenBank/DDBJ databases">
        <title>Nocardia yunnanensis sp. nov., an actinomycete isolated from a soil sample.</title>
        <authorList>
            <person name="Zhang J."/>
        </authorList>
    </citation>
    <scope>NUCLEOTIDE SEQUENCE [LARGE SCALE GENOMIC DNA]</scope>
    <source>
        <strain evidence="1 2">CFHS0054</strain>
    </source>
</reference>
<dbReference type="KEGG" id="nyu:D7D52_27005"/>
<sequence length="103" mass="11710">MRREPTALGHIDDEVTIAPEWDKAVCIRLARQLGYRLIWPPEYTRLTILDLVRETDVDAVITPSATHVDALTLDRLMHTCDVETACPRETFARYFGGRRGCPA</sequence>
<keyword evidence="2" id="KW-1185">Reference proteome</keyword>
<dbReference type="RefSeq" id="WP_120740766.1">
    <property type="nucleotide sequence ID" value="NZ_CP032568.1"/>
</dbReference>
<dbReference type="OrthoDB" id="4561040at2"/>
<dbReference type="Proteomes" id="UP000267164">
    <property type="component" value="Chromosome"/>
</dbReference>
<organism evidence="1 2">
    <name type="scientific">Nocardia yunnanensis</name>
    <dbReference type="NCBI Taxonomy" id="2382165"/>
    <lineage>
        <taxon>Bacteria</taxon>
        <taxon>Bacillati</taxon>
        <taxon>Actinomycetota</taxon>
        <taxon>Actinomycetes</taxon>
        <taxon>Mycobacteriales</taxon>
        <taxon>Nocardiaceae</taxon>
        <taxon>Nocardia</taxon>
    </lineage>
</organism>